<proteinExistence type="predicted"/>
<evidence type="ECO:0000313" key="2">
    <source>
        <dbReference type="Proteomes" id="UP001372834"/>
    </source>
</evidence>
<comment type="caution">
    <text evidence="1">The sequence shown here is derived from an EMBL/GenBank/DDBJ whole genome shotgun (WGS) entry which is preliminary data.</text>
</comment>
<organism evidence="1 2">
    <name type="scientific">Polyplax serrata</name>
    <name type="common">Common mouse louse</name>
    <dbReference type="NCBI Taxonomy" id="468196"/>
    <lineage>
        <taxon>Eukaryota</taxon>
        <taxon>Metazoa</taxon>
        <taxon>Ecdysozoa</taxon>
        <taxon>Arthropoda</taxon>
        <taxon>Hexapoda</taxon>
        <taxon>Insecta</taxon>
        <taxon>Pterygota</taxon>
        <taxon>Neoptera</taxon>
        <taxon>Paraneoptera</taxon>
        <taxon>Psocodea</taxon>
        <taxon>Troctomorpha</taxon>
        <taxon>Phthiraptera</taxon>
        <taxon>Anoplura</taxon>
        <taxon>Polyplacidae</taxon>
        <taxon>Polyplax</taxon>
    </lineage>
</organism>
<dbReference type="EMBL" id="JAWJWE010000001">
    <property type="protein sequence ID" value="KAK6645507.1"/>
    <property type="molecule type" value="Genomic_DNA"/>
</dbReference>
<name>A0AAN8XUJ9_POLSC</name>
<reference evidence="1 2" key="1">
    <citation type="submission" date="2023-10" db="EMBL/GenBank/DDBJ databases">
        <title>Genomes of two closely related lineages of the louse Polyplax serrata with different host specificities.</title>
        <authorList>
            <person name="Martinu J."/>
            <person name="Tarabai H."/>
            <person name="Stefka J."/>
            <person name="Hypsa V."/>
        </authorList>
    </citation>
    <scope>NUCLEOTIDE SEQUENCE [LARGE SCALE GENOMIC DNA]</scope>
    <source>
        <strain evidence="1">HR10_N</strain>
    </source>
</reference>
<dbReference type="AlphaFoldDB" id="A0AAN8XUJ9"/>
<protein>
    <submittedName>
        <fullName evidence="1">Uncharacterized protein</fullName>
    </submittedName>
</protein>
<gene>
    <name evidence="1" type="ORF">RUM43_001784</name>
</gene>
<accession>A0AAN8XUJ9</accession>
<dbReference type="Proteomes" id="UP001372834">
    <property type="component" value="Unassembled WGS sequence"/>
</dbReference>
<sequence>MQGALITRLKWFQNYTKLSREQRKVVANLRVLNRTGNSSEVFLFPANLSKCVTDPQNKERTDEREAEDEGDKFYWKNNGEYLMYFIIYVMDWNILGVIENEDGIVADKHGDKS</sequence>
<evidence type="ECO:0000313" key="1">
    <source>
        <dbReference type="EMBL" id="KAK6645507.1"/>
    </source>
</evidence>